<dbReference type="EMBL" id="CADCVI010000149">
    <property type="protein sequence ID" value="CAA9475246.1"/>
    <property type="molecule type" value="Genomic_DNA"/>
</dbReference>
<protein>
    <recommendedName>
        <fullName evidence="4">Gram-positive cocci surface proteins LPxTG domain-containing protein</fullName>
    </recommendedName>
</protein>
<gene>
    <name evidence="3" type="ORF">AVDCRST_MAG25-2355</name>
</gene>
<feature type="chain" id="PRO_5039348095" description="Gram-positive cocci surface proteins LPxTG domain-containing protein" evidence="2">
    <location>
        <begin position="22"/>
        <end position="125"/>
    </location>
</feature>
<feature type="transmembrane region" description="Helical" evidence="1">
    <location>
        <begin position="97"/>
        <end position="117"/>
    </location>
</feature>
<proteinExistence type="predicted"/>
<dbReference type="AlphaFoldDB" id="A0A6J4RJV2"/>
<keyword evidence="1" id="KW-0812">Transmembrane</keyword>
<accession>A0A6J4RJV2</accession>
<keyword evidence="1" id="KW-0472">Membrane</keyword>
<evidence type="ECO:0000313" key="3">
    <source>
        <dbReference type="EMBL" id="CAA9475246.1"/>
    </source>
</evidence>
<organism evidence="3">
    <name type="scientific">uncultured Rubrobacteraceae bacterium</name>
    <dbReference type="NCBI Taxonomy" id="349277"/>
    <lineage>
        <taxon>Bacteria</taxon>
        <taxon>Bacillati</taxon>
        <taxon>Actinomycetota</taxon>
        <taxon>Rubrobacteria</taxon>
        <taxon>Rubrobacterales</taxon>
        <taxon>Rubrobacteraceae</taxon>
        <taxon>environmental samples</taxon>
    </lineage>
</organism>
<evidence type="ECO:0000256" key="1">
    <source>
        <dbReference type="SAM" id="Phobius"/>
    </source>
</evidence>
<reference evidence="3" key="1">
    <citation type="submission" date="2020-02" db="EMBL/GenBank/DDBJ databases">
        <authorList>
            <person name="Meier V. D."/>
        </authorList>
    </citation>
    <scope>NUCLEOTIDE SEQUENCE</scope>
    <source>
        <strain evidence="3">AVDCRST_MAG25</strain>
    </source>
</reference>
<evidence type="ECO:0008006" key="4">
    <source>
        <dbReference type="Google" id="ProtNLM"/>
    </source>
</evidence>
<sequence length="125" mass="13247">MKVLVPLVVMLSLLTSQGTMAQGVEERAPSSVSYEEFPYSIREDGTLIYEGDMVFTCNDLPRLIGDPELPSARRALEECAELGYSPSTGDKTLPDTGGISLLVSVVSAALAIGLVLAGRSRRGTA</sequence>
<feature type="signal peptide" evidence="2">
    <location>
        <begin position="1"/>
        <end position="21"/>
    </location>
</feature>
<keyword evidence="1" id="KW-1133">Transmembrane helix</keyword>
<evidence type="ECO:0000256" key="2">
    <source>
        <dbReference type="SAM" id="SignalP"/>
    </source>
</evidence>
<name>A0A6J4RJV2_9ACTN</name>
<keyword evidence="2" id="KW-0732">Signal</keyword>